<evidence type="ECO:0000313" key="2">
    <source>
        <dbReference type="EMBL" id="KAK3301610.1"/>
    </source>
</evidence>
<feature type="region of interest" description="Disordered" evidence="1">
    <location>
        <begin position="92"/>
        <end position="118"/>
    </location>
</feature>
<reference evidence="2" key="1">
    <citation type="journal article" date="2023" name="Mol. Phylogenet. Evol.">
        <title>Genome-scale phylogeny and comparative genomics of the fungal order Sordariales.</title>
        <authorList>
            <person name="Hensen N."/>
            <person name="Bonometti L."/>
            <person name="Westerberg I."/>
            <person name="Brannstrom I.O."/>
            <person name="Guillou S."/>
            <person name="Cros-Aarteil S."/>
            <person name="Calhoun S."/>
            <person name="Haridas S."/>
            <person name="Kuo A."/>
            <person name="Mondo S."/>
            <person name="Pangilinan J."/>
            <person name="Riley R."/>
            <person name="LaButti K."/>
            <person name="Andreopoulos B."/>
            <person name="Lipzen A."/>
            <person name="Chen C."/>
            <person name="Yan M."/>
            <person name="Daum C."/>
            <person name="Ng V."/>
            <person name="Clum A."/>
            <person name="Steindorff A."/>
            <person name="Ohm R.A."/>
            <person name="Martin F."/>
            <person name="Silar P."/>
            <person name="Natvig D.O."/>
            <person name="Lalanne C."/>
            <person name="Gautier V."/>
            <person name="Ament-Velasquez S.L."/>
            <person name="Kruys A."/>
            <person name="Hutchinson M.I."/>
            <person name="Powell A.J."/>
            <person name="Barry K."/>
            <person name="Miller A.N."/>
            <person name="Grigoriev I.V."/>
            <person name="Debuchy R."/>
            <person name="Gladieux P."/>
            <person name="Hiltunen Thoren M."/>
            <person name="Johannesson H."/>
        </authorList>
    </citation>
    <scope>NUCLEOTIDE SEQUENCE</scope>
    <source>
        <strain evidence="2">CBS 333.67</strain>
    </source>
</reference>
<proteinExistence type="predicted"/>
<protein>
    <submittedName>
        <fullName evidence="2">Uncharacterized protein</fullName>
    </submittedName>
</protein>
<dbReference type="EMBL" id="JAUDZG010000008">
    <property type="protein sequence ID" value="KAK3301610.1"/>
    <property type="molecule type" value="Genomic_DNA"/>
</dbReference>
<organism evidence="2 3">
    <name type="scientific">Chaetomium strumarium</name>
    <dbReference type="NCBI Taxonomy" id="1170767"/>
    <lineage>
        <taxon>Eukaryota</taxon>
        <taxon>Fungi</taxon>
        <taxon>Dikarya</taxon>
        <taxon>Ascomycota</taxon>
        <taxon>Pezizomycotina</taxon>
        <taxon>Sordariomycetes</taxon>
        <taxon>Sordariomycetidae</taxon>
        <taxon>Sordariales</taxon>
        <taxon>Chaetomiaceae</taxon>
        <taxon>Chaetomium</taxon>
    </lineage>
</organism>
<dbReference type="GeneID" id="87882843"/>
<keyword evidence="3" id="KW-1185">Reference proteome</keyword>
<evidence type="ECO:0000256" key="1">
    <source>
        <dbReference type="SAM" id="MobiDB-lite"/>
    </source>
</evidence>
<dbReference type="AlphaFoldDB" id="A0AAJ0LXU2"/>
<comment type="caution">
    <text evidence="2">The sequence shown here is derived from an EMBL/GenBank/DDBJ whole genome shotgun (WGS) entry which is preliminary data.</text>
</comment>
<evidence type="ECO:0000313" key="3">
    <source>
        <dbReference type="Proteomes" id="UP001273166"/>
    </source>
</evidence>
<dbReference type="Proteomes" id="UP001273166">
    <property type="component" value="Unassembled WGS sequence"/>
</dbReference>
<reference evidence="2" key="2">
    <citation type="submission" date="2023-06" db="EMBL/GenBank/DDBJ databases">
        <authorList>
            <consortium name="Lawrence Berkeley National Laboratory"/>
            <person name="Mondo S.J."/>
            <person name="Hensen N."/>
            <person name="Bonometti L."/>
            <person name="Westerberg I."/>
            <person name="Brannstrom I.O."/>
            <person name="Guillou S."/>
            <person name="Cros-Aarteil S."/>
            <person name="Calhoun S."/>
            <person name="Haridas S."/>
            <person name="Kuo A."/>
            <person name="Pangilinan J."/>
            <person name="Riley R."/>
            <person name="Labutti K."/>
            <person name="Andreopoulos B."/>
            <person name="Lipzen A."/>
            <person name="Chen C."/>
            <person name="Yanf M."/>
            <person name="Daum C."/>
            <person name="Ng V."/>
            <person name="Clum A."/>
            <person name="Steindorff A."/>
            <person name="Ohm R."/>
            <person name="Martin F."/>
            <person name="Silar P."/>
            <person name="Natvig D."/>
            <person name="Lalanne C."/>
            <person name="Gautier V."/>
            <person name="Ament-Velasquez S.L."/>
            <person name="Kruys A."/>
            <person name="Hutchinson M.I."/>
            <person name="Powell A.J."/>
            <person name="Barry K."/>
            <person name="Miller A.N."/>
            <person name="Grigoriev I.V."/>
            <person name="Debuchy R."/>
            <person name="Gladieux P."/>
            <person name="Thoren M.H."/>
            <person name="Johannesson H."/>
        </authorList>
    </citation>
    <scope>NUCLEOTIDE SEQUENCE</scope>
    <source>
        <strain evidence="2">CBS 333.67</strain>
    </source>
</reference>
<name>A0AAJ0LXU2_9PEZI</name>
<gene>
    <name evidence="2" type="ORF">B0T15DRAFT_317422</name>
</gene>
<accession>A0AAJ0LXU2</accession>
<dbReference type="RefSeq" id="XP_062717390.1">
    <property type="nucleotide sequence ID" value="XM_062864014.1"/>
</dbReference>
<sequence length="242" mass="26655">MPRPMEIDIVPEHASIRTARSRMSITATIRRKTSRLFGNDVTDAADNRSQSIRGPPLRTKRSWFNSVGVRFARQDGFALDVQESSQDAQVALREKARTTDTSSPSSDDSHARSSTGRRLFSGLQTLPAKFRRGGAALLGRSSSSSLSDEGRENMPMLTVSPARLPDTGSLSSFRIGVQKAVREIVDDNFRFSDDDGMRSELVKLVDGTARLTYPQAYPRRGRLLECLSGPSGRSCLLIHPSQ</sequence>